<evidence type="ECO:0000256" key="10">
    <source>
        <dbReference type="RuleBase" id="RU363037"/>
    </source>
</evidence>
<evidence type="ECO:0000256" key="5">
    <source>
        <dbReference type="ARBA" id="ARBA00022741"/>
    </source>
</evidence>
<comment type="similarity">
    <text evidence="2">Belongs to the class-I aminoacyl-tRNA synthetase family. Glutamate--tRNA ligase type 1 subfamily.</text>
</comment>
<comment type="subcellular location">
    <subcellularLocation>
        <location evidence="1">Mitochondrion</location>
    </subcellularLocation>
</comment>
<evidence type="ECO:0000259" key="11">
    <source>
        <dbReference type="Pfam" id="PF00749"/>
    </source>
</evidence>
<dbReference type="SUPFAM" id="SSF52374">
    <property type="entry name" value="Nucleotidylyl transferase"/>
    <property type="match status" value="1"/>
</dbReference>
<dbReference type="PROSITE" id="PS00178">
    <property type="entry name" value="AA_TRNA_LIGASE_I"/>
    <property type="match status" value="1"/>
</dbReference>
<protein>
    <recommendedName>
        <fullName evidence="3">glutamate--tRNA ligase</fullName>
        <ecNumber evidence="3">6.1.1.17</ecNumber>
    </recommendedName>
    <alternativeName>
        <fullName evidence="9">Glutamyl-tRNA synthetase</fullName>
    </alternativeName>
</protein>
<dbReference type="EC" id="6.1.1.17" evidence="3"/>
<evidence type="ECO:0000256" key="3">
    <source>
        <dbReference type="ARBA" id="ARBA00012835"/>
    </source>
</evidence>
<dbReference type="PANTHER" id="PTHR43311:SF2">
    <property type="entry name" value="GLUTAMATE--TRNA LIGASE, MITOCHONDRIAL-RELATED"/>
    <property type="match status" value="1"/>
</dbReference>
<keyword evidence="7 10" id="KW-0648">Protein biosynthesis</keyword>
<keyword evidence="5 10" id="KW-0547">Nucleotide-binding</keyword>
<dbReference type="PANTHER" id="PTHR43311">
    <property type="entry name" value="GLUTAMATE--TRNA LIGASE"/>
    <property type="match status" value="1"/>
</dbReference>
<dbReference type="AlphaFoldDB" id="F0YJJ2"/>
<dbReference type="InterPro" id="IPR004527">
    <property type="entry name" value="Glu-tRNA-ligase_bac/mito"/>
</dbReference>
<dbReference type="GO" id="GO:0005739">
    <property type="term" value="C:mitochondrion"/>
    <property type="evidence" value="ECO:0007669"/>
    <property type="project" value="UniProtKB-SubCell"/>
</dbReference>
<dbReference type="InterPro" id="IPR008925">
    <property type="entry name" value="aa_tRNA-synth_I_cd-bd_sf"/>
</dbReference>
<dbReference type="InterPro" id="IPR000924">
    <property type="entry name" value="Glu/Gln-tRNA-synth"/>
</dbReference>
<dbReference type="HAMAP" id="MF_00022">
    <property type="entry name" value="Glu_tRNA_synth_type1"/>
    <property type="match status" value="1"/>
</dbReference>
<dbReference type="GO" id="GO:0006424">
    <property type="term" value="P:glutamyl-tRNA aminoacylation"/>
    <property type="evidence" value="ECO:0007669"/>
    <property type="project" value="InterPro"/>
</dbReference>
<dbReference type="Pfam" id="PF00749">
    <property type="entry name" value="tRNA-synt_1c"/>
    <property type="match status" value="1"/>
</dbReference>
<dbReference type="GO" id="GO:0004818">
    <property type="term" value="F:glutamate-tRNA ligase activity"/>
    <property type="evidence" value="ECO:0007669"/>
    <property type="project" value="UniProtKB-EC"/>
</dbReference>
<keyword evidence="13" id="KW-1185">Reference proteome</keyword>
<dbReference type="GO" id="GO:0005524">
    <property type="term" value="F:ATP binding"/>
    <property type="evidence" value="ECO:0007669"/>
    <property type="project" value="UniProtKB-KW"/>
</dbReference>
<dbReference type="InterPro" id="IPR014729">
    <property type="entry name" value="Rossmann-like_a/b/a_fold"/>
</dbReference>
<accession>F0YJJ2</accession>
<keyword evidence="4 10" id="KW-0436">Ligase</keyword>
<dbReference type="InterPro" id="IPR020058">
    <property type="entry name" value="Glu/Gln-tRNA-synth_Ib_cat-dom"/>
</dbReference>
<evidence type="ECO:0000256" key="9">
    <source>
        <dbReference type="ARBA" id="ARBA00030865"/>
    </source>
</evidence>
<evidence type="ECO:0000256" key="2">
    <source>
        <dbReference type="ARBA" id="ARBA00007894"/>
    </source>
</evidence>
<gene>
    <name evidence="12" type="ORF">AURANDRAFT_38878</name>
</gene>
<dbReference type="InterPro" id="IPR049940">
    <property type="entry name" value="GluQ/Sye"/>
</dbReference>
<keyword evidence="6 10" id="KW-0067">ATP-binding</keyword>
<dbReference type="KEGG" id="aaf:AURANDRAFT_38878"/>
<dbReference type="Gene3D" id="3.40.50.620">
    <property type="entry name" value="HUPs"/>
    <property type="match status" value="1"/>
</dbReference>
<evidence type="ECO:0000256" key="6">
    <source>
        <dbReference type="ARBA" id="ARBA00022840"/>
    </source>
</evidence>
<dbReference type="GeneID" id="20221914"/>
<dbReference type="InterPro" id="IPR001412">
    <property type="entry name" value="aa-tRNA-synth_I_CS"/>
</dbReference>
<reference evidence="12 13" key="1">
    <citation type="journal article" date="2011" name="Proc. Natl. Acad. Sci. U.S.A.">
        <title>Niche of harmful alga Aureococcus anophagefferens revealed through ecogenomics.</title>
        <authorList>
            <person name="Gobler C.J."/>
            <person name="Berry D.L."/>
            <person name="Dyhrman S.T."/>
            <person name="Wilhelm S.W."/>
            <person name="Salamov A."/>
            <person name="Lobanov A.V."/>
            <person name="Zhang Y."/>
            <person name="Collier J.L."/>
            <person name="Wurch L.L."/>
            <person name="Kustka A.B."/>
            <person name="Dill B.D."/>
            <person name="Shah M."/>
            <person name="VerBerkmoes N.C."/>
            <person name="Kuo A."/>
            <person name="Terry A."/>
            <person name="Pangilinan J."/>
            <person name="Lindquist E.A."/>
            <person name="Lucas S."/>
            <person name="Paulsen I.T."/>
            <person name="Hattenrath-Lehmann T.K."/>
            <person name="Talmage S.C."/>
            <person name="Walker E.A."/>
            <person name="Koch F."/>
            <person name="Burson A.M."/>
            <person name="Marcoval M.A."/>
            <person name="Tang Y.Z."/>
            <person name="Lecleir G.R."/>
            <person name="Coyne K.J."/>
            <person name="Berg G.M."/>
            <person name="Bertrand E.M."/>
            <person name="Saito M.A."/>
            <person name="Gladyshev V.N."/>
            <person name="Grigoriev I.V."/>
        </authorList>
    </citation>
    <scope>NUCLEOTIDE SEQUENCE [LARGE SCALE GENOMIC DNA]</scope>
    <source>
        <strain evidence="13">CCMP 1984</strain>
    </source>
</reference>
<evidence type="ECO:0000256" key="8">
    <source>
        <dbReference type="ARBA" id="ARBA00023146"/>
    </source>
</evidence>
<keyword evidence="8 10" id="KW-0030">Aminoacyl-tRNA synthetase</keyword>
<dbReference type="CDD" id="cd00808">
    <property type="entry name" value="GluRS_core"/>
    <property type="match status" value="1"/>
</dbReference>
<evidence type="ECO:0000256" key="7">
    <source>
        <dbReference type="ARBA" id="ARBA00022917"/>
    </source>
</evidence>
<dbReference type="RefSeq" id="XP_009040645.1">
    <property type="nucleotide sequence ID" value="XM_009042397.1"/>
</dbReference>
<evidence type="ECO:0000313" key="13">
    <source>
        <dbReference type="Proteomes" id="UP000002729"/>
    </source>
</evidence>
<dbReference type="GO" id="GO:0008270">
    <property type="term" value="F:zinc ion binding"/>
    <property type="evidence" value="ECO:0007669"/>
    <property type="project" value="InterPro"/>
</dbReference>
<evidence type="ECO:0000256" key="4">
    <source>
        <dbReference type="ARBA" id="ARBA00022598"/>
    </source>
</evidence>
<dbReference type="FunCoup" id="F0YJJ2">
    <property type="interactions" value="234"/>
</dbReference>
<dbReference type="EMBL" id="GL833148">
    <property type="protein sequence ID" value="EGB04732.1"/>
    <property type="molecule type" value="Genomic_DNA"/>
</dbReference>
<name>F0YJJ2_AURAN</name>
<dbReference type="Proteomes" id="UP000002729">
    <property type="component" value="Unassembled WGS sequence"/>
</dbReference>
<dbReference type="FunFam" id="3.40.50.620:FF:000045">
    <property type="entry name" value="Glutamate--tRNA ligase, mitochondrial"/>
    <property type="match status" value="1"/>
</dbReference>
<proteinExistence type="inferred from homology"/>
<dbReference type="InParanoid" id="F0YJJ2"/>
<evidence type="ECO:0000256" key="1">
    <source>
        <dbReference type="ARBA" id="ARBA00004173"/>
    </source>
</evidence>
<dbReference type="eggNOG" id="KOG1149">
    <property type="taxonomic scope" value="Eukaryota"/>
</dbReference>
<dbReference type="SUPFAM" id="SSF48163">
    <property type="entry name" value="An anticodon-binding domain of class I aminoacyl-tRNA synthetases"/>
    <property type="match status" value="1"/>
</dbReference>
<feature type="domain" description="Glutamyl/glutaminyl-tRNA synthetase class Ib catalytic" evidence="11">
    <location>
        <begin position="33"/>
        <end position="350"/>
    </location>
</feature>
<dbReference type="InterPro" id="IPR033910">
    <property type="entry name" value="GluRS_core"/>
</dbReference>
<dbReference type="PRINTS" id="PR00987">
    <property type="entry name" value="TRNASYNTHGLU"/>
</dbReference>
<evidence type="ECO:0000313" key="12">
    <source>
        <dbReference type="EMBL" id="EGB04732.1"/>
    </source>
</evidence>
<sequence>MSPLPRLAAMKQGTVVSTFEEAKNLRSDAVAPRMRFAPSPTGSLHVGGARTALYNWLAARKAVDGKFLLRIEDTDVARSTRESEDSMLADLEWLGLDWDEGPRVGGPCKMYRQSERSTIYKEAVDLLVASGHAYPCFCSEEELEEKRVKAKIAGSQVAYDGTWREADPEQVRENLAAGLPHTYRFKVPKGKVVSIDDKVRGRVEWDVQATIGDFILLRSSGVPVYNFCVAVDDALMGVTTVVRAEEHLTNTVRQLLVLEALGFTAPEYAHASLILGSDKSKLSKRHGATSCGQFREKGYLPDAMVNYLALLGWNDGTDKEVYSREELIEAFDLSRVTASPAMFDDAKLRWLNGQHLRAMPLEPLLPLVHEDLTARGLLQQTGSEVSDKIGAFLMAATVAAQPKAELVTDIADMAVAALSYPFTETLGSTESAEQKRLKTILDDDFAGFAVALAASFDNREAPDYCYDAVLAADVDESLVLEWLTRVGSRENRYKKRLLMPARLALTGSTTGIDVSSQLKLLQCALDAGVDASFLVPMHERIRQLKDWAISDIGAVVGDNIGVDHPRKEPTATIIDLKTFSKLRMVYEANRRRAEEDIEMFEILKAAYEQL</sequence>
<dbReference type="NCBIfam" id="TIGR00464">
    <property type="entry name" value="gltX_bact"/>
    <property type="match status" value="1"/>
</dbReference>
<organism evidence="13">
    <name type="scientific">Aureococcus anophagefferens</name>
    <name type="common">Harmful bloom alga</name>
    <dbReference type="NCBI Taxonomy" id="44056"/>
    <lineage>
        <taxon>Eukaryota</taxon>
        <taxon>Sar</taxon>
        <taxon>Stramenopiles</taxon>
        <taxon>Ochrophyta</taxon>
        <taxon>Pelagophyceae</taxon>
        <taxon>Pelagomonadales</taxon>
        <taxon>Pelagomonadaceae</taxon>
        <taxon>Aureococcus</taxon>
    </lineage>
</organism>
<dbReference type="GO" id="GO:0000049">
    <property type="term" value="F:tRNA binding"/>
    <property type="evidence" value="ECO:0007669"/>
    <property type="project" value="InterPro"/>
</dbReference>
<dbReference type="OrthoDB" id="428822at2759"/>